<gene>
    <name evidence="4" type="ORF">J9259_01160</name>
</gene>
<dbReference type="InterPro" id="IPR016162">
    <property type="entry name" value="Ald_DH_N"/>
</dbReference>
<comment type="similarity">
    <text evidence="1">Belongs to the aldehyde dehydrogenase family.</text>
</comment>
<dbReference type="InterPro" id="IPR015590">
    <property type="entry name" value="Aldehyde_DH_dom"/>
</dbReference>
<evidence type="ECO:0000256" key="1">
    <source>
        <dbReference type="ARBA" id="ARBA00009986"/>
    </source>
</evidence>
<organism evidence="4 5">
    <name type="scientific">Candidatus Sysuiplasma superficiale</name>
    <dbReference type="NCBI Taxonomy" id="2823368"/>
    <lineage>
        <taxon>Archaea</taxon>
        <taxon>Methanobacteriati</taxon>
        <taxon>Thermoplasmatota</taxon>
        <taxon>Thermoplasmata</taxon>
        <taxon>Candidatus Sysuiplasmatales</taxon>
        <taxon>Candidatus Sysuiplasmataceae</taxon>
        <taxon>Candidatus Sysuiplasma</taxon>
    </lineage>
</organism>
<dbReference type="InterPro" id="IPR016163">
    <property type="entry name" value="Ald_DH_C"/>
</dbReference>
<dbReference type="InterPro" id="IPR016161">
    <property type="entry name" value="Ald_DH/histidinol_DH"/>
</dbReference>
<dbReference type="AlphaFoldDB" id="A0A8J7YS24"/>
<protein>
    <submittedName>
        <fullName evidence="4">Aldehyde dehydrogenase family protein</fullName>
    </submittedName>
</protein>
<dbReference type="PANTHER" id="PTHR42991:SF1">
    <property type="entry name" value="ALDEHYDE DEHYDROGENASE"/>
    <property type="match status" value="1"/>
</dbReference>
<dbReference type="Gene3D" id="3.40.605.10">
    <property type="entry name" value="Aldehyde Dehydrogenase, Chain A, domain 1"/>
    <property type="match status" value="1"/>
</dbReference>
<dbReference type="SUPFAM" id="SSF53720">
    <property type="entry name" value="ALDH-like"/>
    <property type="match status" value="1"/>
</dbReference>
<proteinExistence type="inferred from homology"/>
<evidence type="ECO:0000256" key="2">
    <source>
        <dbReference type="ARBA" id="ARBA00023002"/>
    </source>
</evidence>
<evidence type="ECO:0000313" key="5">
    <source>
        <dbReference type="Proteomes" id="UP000716004"/>
    </source>
</evidence>
<evidence type="ECO:0000259" key="3">
    <source>
        <dbReference type="Pfam" id="PF00171"/>
    </source>
</evidence>
<reference evidence="4" key="1">
    <citation type="submission" date="2021-04" db="EMBL/GenBank/DDBJ databases">
        <title>Genomic insights into ecological role and evolution of a novel Thermoplasmata order Candidatus Sysuiplasmatales.</title>
        <authorList>
            <person name="Yuan Y."/>
        </authorList>
    </citation>
    <scope>NUCLEOTIDE SEQUENCE</scope>
    <source>
        <strain evidence="4">YP2-bin.285</strain>
    </source>
</reference>
<name>A0A8J7YS24_9ARCH</name>
<accession>A0A8J7YS24</accession>
<dbReference type="InterPro" id="IPR051020">
    <property type="entry name" value="ALDH-related_metabolic_enz"/>
</dbReference>
<dbReference type="Proteomes" id="UP000716004">
    <property type="component" value="Unassembled WGS sequence"/>
</dbReference>
<dbReference type="EMBL" id="JAGVSJ010000002">
    <property type="protein sequence ID" value="MBX8631120.1"/>
    <property type="molecule type" value="Genomic_DNA"/>
</dbReference>
<dbReference type="Pfam" id="PF00171">
    <property type="entry name" value="Aldedh"/>
    <property type="match status" value="1"/>
</dbReference>
<dbReference type="PANTHER" id="PTHR42991">
    <property type="entry name" value="ALDEHYDE DEHYDROGENASE"/>
    <property type="match status" value="1"/>
</dbReference>
<dbReference type="GO" id="GO:0008911">
    <property type="term" value="F:lactaldehyde dehydrogenase (NAD+) activity"/>
    <property type="evidence" value="ECO:0007669"/>
    <property type="project" value="TreeGrafter"/>
</dbReference>
<evidence type="ECO:0000313" key="4">
    <source>
        <dbReference type="EMBL" id="MBX8631120.1"/>
    </source>
</evidence>
<comment type="caution">
    <text evidence="4">The sequence shown here is derived from an EMBL/GenBank/DDBJ whole genome shotgun (WGS) entry which is preliminary data.</text>
</comment>
<keyword evidence="2" id="KW-0560">Oxidoreductase</keyword>
<dbReference type="Gene3D" id="3.40.309.10">
    <property type="entry name" value="Aldehyde Dehydrogenase, Chain A, domain 2"/>
    <property type="match status" value="1"/>
</dbReference>
<sequence length="515" mass="56072">MKIELNSFFDEIYETDEKGIPNFKIYSGGKWYFPVTGEFIDVRSPIDNSLVARISAASEEDADRVLNDAYKAKPLIRRMPAIDRMNALTAASQLIQQNFEALRNSIVINNGKTVADAAGEIKSTMHRLSLTFEETRKIFGDYIPGDWAEENVGKYALIIREPVGLVLAISPFNYPLFITFTKAIPALLAGNSVIIKPPSADPIPPILMTKIMQESGIPPAALSLVTGKGSLGSYMAESPIVDVVTFTGSTGVGKELTKISGIKKIHLELGGKGAAIILNDADLPDAATKTLAGSLKNAGQRCDAISRVLVQSGVYRDFCNLLAEGIKEWTAGDPRDEGSKIGPMISREAVNHVMELVEDAVNRGARLVHGGKSRENYMEATLLLDVPLEARIMWEETFGPVVPVHEFRTIDEAIEIANRSEYGLDSAVFTRDLNSAWKVAKRLEVGEVTINNYPAHGVGFFPFGGVKESGLGREGIGYSIDEFTNMKTIVFQTAGASIWETEKTPAEILSQAGKL</sequence>
<feature type="domain" description="Aldehyde dehydrogenase" evidence="3">
    <location>
        <begin position="38"/>
        <end position="489"/>
    </location>
</feature>